<sequence>QQTHHHFHLLAIENNASPLVLYLNQHEDISFYDKFFLLQFIAFTAVRSFKNFIYVERNFSTFITVITVNIYVYINEDCSAAATTTVVTFNSFIKFTFQFLYVYYYRMDGGGTLFFSYYSKLIKLPSTGKTNKVHACIVYMNSTLNAFSVSQRFRLLKINNLIN</sequence>
<dbReference type="VEuPathDB" id="VectorBase:GPPI011849"/>
<accession>A0A1B0AXA2</accession>
<organism evidence="2 3">
    <name type="scientific">Glossina palpalis gambiensis</name>
    <dbReference type="NCBI Taxonomy" id="67801"/>
    <lineage>
        <taxon>Eukaryota</taxon>
        <taxon>Metazoa</taxon>
        <taxon>Ecdysozoa</taxon>
        <taxon>Arthropoda</taxon>
        <taxon>Hexapoda</taxon>
        <taxon>Insecta</taxon>
        <taxon>Pterygota</taxon>
        <taxon>Neoptera</taxon>
        <taxon>Endopterygota</taxon>
        <taxon>Diptera</taxon>
        <taxon>Brachycera</taxon>
        <taxon>Muscomorpha</taxon>
        <taxon>Hippoboscoidea</taxon>
        <taxon>Glossinidae</taxon>
        <taxon>Glossina</taxon>
    </lineage>
</organism>
<keyword evidence="3" id="KW-1185">Reference proteome</keyword>
<evidence type="ECO:0000256" key="1">
    <source>
        <dbReference type="SAM" id="Phobius"/>
    </source>
</evidence>
<reference evidence="2" key="2">
    <citation type="submission" date="2020-05" db="UniProtKB">
        <authorList>
            <consortium name="EnsemblMetazoa"/>
        </authorList>
    </citation>
    <scope>IDENTIFICATION</scope>
    <source>
        <strain evidence="2">IAEA</strain>
    </source>
</reference>
<feature type="transmembrane region" description="Helical" evidence="1">
    <location>
        <begin position="58"/>
        <end position="74"/>
    </location>
</feature>
<name>A0A1B0AXA2_9MUSC</name>
<dbReference type="AlphaFoldDB" id="A0A1B0AXA2"/>
<protein>
    <submittedName>
        <fullName evidence="2">Uncharacterized protein</fullName>
    </submittedName>
</protein>
<reference evidence="3" key="1">
    <citation type="submission" date="2015-01" db="EMBL/GenBank/DDBJ databases">
        <authorList>
            <person name="Aksoy S."/>
            <person name="Warren W."/>
            <person name="Wilson R.K."/>
        </authorList>
    </citation>
    <scope>NUCLEOTIDE SEQUENCE [LARGE SCALE GENOMIC DNA]</scope>
    <source>
        <strain evidence="3">IAEA</strain>
    </source>
</reference>
<dbReference type="EnsemblMetazoa" id="GPPI011849-RA">
    <property type="protein sequence ID" value="GPPI011849-PA"/>
    <property type="gene ID" value="GPPI011849"/>
</dbReference>
<keyword evidence="1" id="KW-0472">Membrane</keyword>
<evidence type="ECO:0000313" key="2">
    <source>
        <dbReference type="EnsemblMetazoa" id="GPPI011849-PA"/>
    </source>
</evidence>
<keyword evidence="1" id="KW-1133">Transmembrane helix</keyword>
<proteinExistence type="predicted"/>
<dbReference type="EMBL" id="JXJN01005169">
    <property type="status" value="NOT_ANNOTATED_CDS"/>
    <property type="molecule type" value="Genomic_DNA"/>
</dbReference>
<dbReference type="Proteomes" id="UP000092460">
    <property type="component" value="Unassembled WGS sequence"/>
</dbReference>
<evidence type="ECO:0000313" key="3">
    <source>
        <dbReference type="Proteomes" id="UP000092460"/>
    </source>
</evidence>
<keyword evidence="1" id="KW-0812">Transmembrane</keyword>
<feature type="transmembrane region" description="Helical" evidence="1">
    <location>
        <begin position="80"/>
        <end position="104"/>
    </location>
</feature>